<evidence type="ECO:0000256" key="4">
    <source>
        <dbReference type="ARBA" id="ARBA00022989"/>
    </source>
</evidence>
<evidence type="ECO:0000313" key="10">
    <source>
        <dbReference type="Proteomes" id="UP000007014"/>
    </source>
</evidence>
<gene>
    <name evidence="9" type="ORF">CYME_CMA105C</name>
</gene>
<name>M1VEA9_CYAM1</name>
<feature type="region of interest" description="Disordered" evidence="6">
    <location>
        <begin position="107"/>
        <end position="126"/>
    </location>
</feature>
<evidence type="ECO:0000256" key="1">
    <source>
        <dbReference type="ARBA" id="ARBA00004651"/>
    </source>
</evidence>
<dbReference type="RefSeq" id="XP_005535089.1">
    <property type="nucleotide sequence ID" value="XM_005535032.1"/>
</dbReference>
<feature type="domain" description="EamA" evidence="8">
    <location>
        <begin position="387"/>
        <end position="468"/>
    </location>
</feature>
<feature type="transmembrane region" description="Helical" evidence="7">
    <location>
        <begin position="397"/>
        <end position="418"/>
    </location>
</feature>
<dbReference type="OrthoDB" id="306876at2759"/>
<dbReference type="GO" id="GO:0005886">
    <property type="term" value="C:plasma membrane"/>
    <property type="evidence" value="ECO:0007669"/>
    <property type="project" value="UniProtKB-SubCell"/>
</dbReference>
<dbReference type="InterPro" id="IPR000620">
    <property type="entry name" value="EamA_dom"/>
</dbReference>
<evidence type="ECO:0000313" key="9">
    <source>
        <dbReference type="EMBL" id="BAM78803.1"/>
    </source>
</evidence>
<sequence length="486" mass="51938">MFCLTSAHPGTQWVPQSIQACPGQQPRRRAPCRERIAGLVVRPQPQRQAVATVLRAASRGAFTGPGLTECTFLVHSLNVTNVQQRNRTASRASANTCRCCTGAVEPVDEPSARRDEPKRSPGTPPFTDALRTRSFLGLSSLTLARLALVGTTLVWAANNVLVKKLYRLGLQPGMVTAVRFSLSALVLSPFATWQALRPALGLSMTSFAGNASLALSLRFTSTGRASFFAAMSVAVTPLLELLLYGSPLRPGFLTASSLCVIGVFLMSRESLLQVRLGQQTGLASETGAGLASCGALRGDMLALLAAFWFALYNVRLSREAPKHRTEALSSSLRVWTACFSTIWACFEIVLGKHAAPTGAHSSAKVTVDGGSGALLATLSIIREAVRSLFTRLHQGGITAYLGLAALAVLVIVGAYFQVYGQQRISSQEAAVLYTLNPIWAGLAGYLFLAETFTLEQGLGGLCILFGCLAARRQQQQRSPVTSIPRK</sequence>
<dbReference type="InterPro" id="IPR051258">
    <property type="entry name" value="Diverse_Substrate_Transporter"/>
</dbReference>
<evidence type="ECO:0000259" key="8">
    <source>
        <dbReference type="Pfam" id="PF00892"/>
    </source>
</evidence>
<feature type="domain" description="EamA" evidence="8">
    <location>
        <begin position="146"/>
        <end position="267"/>
    </location>
</feature>
<dbReference type="PANTHER" id="PTHR42920">
    <property type="entry name" value="OS03G0707200 PROTEIN-RELATED"/>
    <property type="match status" value="1"/>
</dbReference>
<dbReference type="Gene3D" id="1.10.3730.20">
    <property type="match status" value="1"/>
</dbReference>
<evidence type="ECO:0000256" key="3">
    <source>
        <dbReference type="ARBA" id="ARBA00022692"/>
    </source>
</evidence>
<dbReference type="GeneID" id="16992214"/>
<keyword evidence="5 7" id="KW-0472">Membrane</keyword>
<comment type="subcellular location">
    <subcellularLocation>
        <location evidence="1">Cell membrane</location>
        <topology evidence="1">Multi-pass membrane protein</topology>
    </subcellularLocation>
</comment>
<protein>
    <recommendedName>
        <fullName evidence="8">EamA domain-containing protein</fullName>
    </recommendedName>
</protein>
<evidence type="ECO:0000256" key="6">
    <source>
        <dbReference type="SAM" id="MobiDB-lite"/>
    </source>
</evidence>
<reference evidence="9 10" key="1">
    <citation type="journal article" date="2004" name="Nature">
        <title>Genome sequence of the ultrasmall unicellular red alga Cyanidioschyzon merolae 10D.</title>
        <authorList>
            <person name="Matsuzaki M."/>
            <person name="Misumi O."/>
            <person name="Shin-i T."/>
            <person name="Maruyama S."/>
            <person name="Takahara M."/>
            <person name="Miyagishima S."/>
            <person name="Mori T."/>
            <person name="Nishida K."/>
            <person name="Yagisawa F."/>
            <person name="Nishida K."/>
            <person name="Yoshida Y."/>
            <person name="Nishimura Y."/>
            <person name="Nakao S."/>
            <person name="Kobayashi T."/>
            <person name="Momoyama Y."/>
            <person name="Higashiyama T."/>
            <person name="Minoda A."/>
            <person name="Sano M."/>
            <person name="Nomoto H."/>
            <person name="Oishi K."/>
            <person name="Hayashi H."/>
            <person name="Ohta F."/>
            <person name="Nishizaka S."/>
            <person name="Haga S."/>
            <person name="Miura S."/>
            <person name="Morishita T."/>
            <person name="Kabeya Y."/>
            <person name="Terasawa K."/>
            <person name="Suzuki Y."/>
            <person name="Ishii Y."/>
            <person name="Asakawa S."/>
            <person name="Takano H."/>
            <person name="Ohta N."/>
            <person name="Kuroiwa H."/>
            <person name="Tanaka K."/>
            <person name="Shimizu N."/>
            <person name="Sugano S."/>
            <person name="Sato N."/>
            <person name="Nozaki H."/>
            <person name="Ogasawara N."/>
            <person name="Kohara Y."/>
            <person name="Kuroiwa T."/>
        </authorList>
    </citation>
    <scope>NUCLEOTIDE SEQUENCE [LARGE SCALE GENOMIC DNA]</scope>
    <source>
        <strain evidence="9 10">10D</strain>
    </source>
</reference>
<dbReference type="Gramene" id="CMA105CT">
    <property type="protein sequence ID" value="CMA105CT"/>
    <property type="gene ID" value="CMA105C"/>
</dbReference>
<accession>M1VEA9</accession>
<feature type="compositionally biased region" description="Basic and acidic residues" evidence="6">
    <location>
        <begin position="110"/>
        <end position="119"/>
    </location>
</feature>
<keyword evidence="4 7" id="KW-1133">Transmembrane helix</keyword>
<evidence type="ECO:0000256" key="7">
    <source>
        <dbReference type="SAM" id="Phobius"/>
    </source>
</evidence>
<keyword evidence="3 7" id="KW-0812">Transmembrane</keyword>
<proteinExistence type="predicted"/>
<dbReference type="HOGENOM" id="CLU_561853_0_0_1"/>
<dbReference type="InterPro" id="IPR037185">
    <property type="entry name" value="EmrE-like"/>
</dbReference>
<dbReference type="AlphaFoldDB" id="M1VEA9"/>
<feature type="transmembrane region" description="Helical" evidence="7">
    <location>
        <begin position="454"/>
        <end position="470"/>
    </location>
</feature>
<dbReference type="EMBL" id="AP006483">
    <property type="protein sequence ID" value="BAM78803.1"/>
    <property type="molecule type" value="Genomic_DNA"/>
</dbReference>
<dbReference type="SUPFAM" id="SSF103481">
    <property type="entry name" value="Multidrug resistance efflux transporter EmrE"/>
    <property type="match status" value="2"/>
</dbReference>
<dbReference type="Proteomes" id="UP000007014">
    <property type="component" value="Chromosome 1"/>
</dbReference>
<dbReference type="OMA" id="FLTERMM"/>
<organism evidence="9 10">
    <name type="scientific">Cyanidioschyzon merolae (strain NIES-3377 / 10D)</name>
    <name type="common">Unicellular red alga</name>
    <dbReference type="NCBI Taxonomy" id="280699"/>
    <lineage>
        <taxon>Eukaryota</taxon>
        <taxon>Rhodophyta</taxon>
        <taxon>Bangiophyceae</taxon>
        <taxon>Cyanidiales</taxon>
        <taxon>Cyanidiaceae</taxon>
        <taxon>Cyanidioschyzon</taxon>
    </lineage>
</organism>
<reference evidence="9 10" key="2">
    <citation type="journal article" date="2007" name="BMC Biol.">
        <title>A 100%-complete sequence reveals unusually simple genomic features in the hot-spring red alga Cyanidioschyzon merolae.</title>
        <authorList>
            <person name="Nozaki H."/>
            <person name="Takano H."/>
            <person name="Misumi O."/>
            <person name="Terasawa K."/>
            <person name="Matsuzaki M."/>
            <person name="Maruyama S."/>
            <person name="Nishida K."/>
            <person name="Yagisawa F."/>
            <person name="Yoshida Y."/>
            <person name="Fujiwara T."/>
            <person name="Takio S."/>
            <person name="Tamura K."/>
            <person name="Chung S.J."/>
            <person name="Nakamura S."/>
            <person name="Kuroiwa H."/>
            <person name="Tanaka K."/>
            <person name="Sato N."/>
            <person name="Kuroiwa T."/>
        </authorList>
    </citation>
    <scope>NUCLEOTIDE SEQUENCE [LARGE SCALE GENOMIC DNA]</scope>
    <source>
        <strain evidence="9 10">10D</strain>
    </source>
</reference>
<dbReference type="KEGG" id="cme:CYME_CMA105C"/>
<keyword evidence="2" id="KW-1003">Cell membrane</keyword>
<evidence type="ECO:0000256" key="5">
    <source>
        <dbReference type="ARBA" id="ARBA00023136"/>
    </source>
</evidence>
<keyword evidence="10" id="KW-1185">Reference proteome</keyword>
<dbReference type="Pfam" id="PF00892">
    <property type="entry name" value="EamA"/>
    <property type="match status" value="2"/>
</dbReference>
<feature type="transmembrane region" description="Helical" evidence="7">
    <location>
        <begin position="430"/>
        <end position="448"/>
    </location>
</feature>
<evidence type="ECO:0000256" key="2">
    <source>
        <dbReference type="ARBA" id="ARBA00022475"/>
    </source>
</evidence>
<dbReference type="PANTHER" id="PTHR42920:SF5">
    <property type="entry name" value="EAMA DOMAIN-CONTAINING PROTEIN"/>
    <property type="match status" value="1"/>
</dbReference>